<dbReference type="Proteomes" id="UP000092713">
    <property type="component" value="Unassembled WGS sequence"/>
</dbReference>
<dbReference type="Pfam" id="PF02702">
    <property type="entry name" value="KdpD"/>
    <property type="match status" value="1"/>
</dbReference>
<proteinExistence type="predicted"/>
<evidence type="ECO:0000256" key="11">
    <source>
        <dbReference type="ARBA" id="ARBA00023012"/>
    </source>
</evidence>
<dbReference type="GO" id="GO:0042802">
    <property type="term" value="F:identical protein binding"/>
    <property type="evidence" value="ECO:0007669"/>
    <property type="project" value="UniProtKB-ARBA"/>
</dbReference>
<evidence type="ECO:0000256" key="10">
    <source>
        <dbReference type="ARBA" id="ARBA00022989"/>
    </source>
</evidence>
<dbReference type="InterPro" id="IPR036097">
    <property type="entry name" value="HisK_dim/P_sf"/>
</dbReference>
<keyword evidence="8 17" id="KW-0418">Kinase</keyword>
<dbReference type="RefSeq" id="WP_065309691.1">
    <property type="nucleotide sequence ID" value="NZ_LOCQ01000060.1"/>
</dbReference>
<comment type="function">
    <text evidence="13">Member of the two-component regulatory system KdpD/KdpE involved in the regulation of the kdp operon. KdpD may function as a membrane-associated protein kinase that phosphorylates KdpE in response to environmental signals.</text>
</comment>
<keyword evidence="12 15" id="KW-0472">Membrane</keyword>
<dbReference type="SUPFAM" id="SSF52402">
    <property type="entry name" value="Adenine nucleotide alpha hydrolases-like"/>
    <property type="match status" value="1"/>
</dbReference>
<evidence type="ECO:0000313" key="18">
    <source>
        <dbReference type="Proteomes" id="UP000092713"/>
    </source>
</evidence>
<dbReference type="Gene3D" id="3.40.50.620">
    <property type="entry name" value="HUPs"/>
    <property type="match status" value="1"/>
</dbReference>
<dbReference type="CDD" id="cd00075">
    <property type="entry name" value="HATPase"/>
    <property type="match status" value="1"/>
</dbReference>
<dbReference type="FunFam" id="3.40.50.300:FF:000483">
    <property type="entry name" value="Sensor histidine kinase KdpD"/>
    <property type="match status" value="1"/>
</dbReference>
<dbReference type="Pfam" id="PF13493">
    <property type="entry name" value="DUF4118"/>
    <property type="match status" value="1"/>
</dbReference>
<dbReference type="InterPro" id="IPR003594">
    <property type="entry name" value="HATPase_dom"/>
</dbReference>
<dbReference type="EMBL" id="LOCQ01000060">
    <property type="protein sequence ID" value="OBV37445.1"/>
    <property type="molecule type" value="Genomic_DNA"/>
</dbReference>
<dbReference type="PATRIC" id="fig|1747903.4.peg.957"/>
<evidence type="ECO:0000313" key="17">
    <source>
        <dbReference type="EMBL" id="OBV37445.1"/>
    </source>
</evidence>
<evidence type="ECO:0000256" key="8">
    <source>
        <dbReference type="ARBA" id="ARBA00022777"/>
    </source>
</evidence>
<name>A0A1A7BY95_9BURK</name>
<dbReference type="SUPFAM" id="SSF47384">
    <property type="entry name" value="Homodimeric domain of signal transducing histidine kinase"/>
    <property type="match status" value="1"/>
</dbReference>
<comment type="catalytic activity">
    <reaction evidence="1">
        <text>ATP + protein L-histidine = ADP + protein N-phospho-L-histidine.</text>
        <dbReference type="EC" id="2.7.13.3"/>
    </reaction>
</comment>
<dbReference type="CDD" id="cd00082">
    <property type="entry name" value="HisKA"/>
    <property type="match status" value="1"/>
</dbReference>
<feature type="domain" description="Histidine kinase" evidence="16">
    <location>
        <begin position="678"/>
        <end position="893"/>
    </location>
</feature>
<accession>A0A1A7BY95</accession>
<dbReference type="InterPro" id="IPR052023">
    <property type="entry name" value="Histidine_kinase_KdpD"/>
</dbReference>
<dbReference type="GO" id="GO:0005737">
    <property type="term" value="C:cytoplasm"/>
    <property type="evidence" value="ECO:0007669"/>
    <property type="project" value="UniProtKB-ARBA"/>
</dbReference>
<dbReference type="AlphaFoldDB" id="A0A1A7BY95"/>
<evidence type="ECO:0000256" key="3">
    <source>
        <dbReference type="ARBA" id="ARBA00012438"/>
    </source>
</evidence>
<dbReference type="SMART" id="SM00387">
    <property type="entry name" value="HATPase_c"/>
    <property type="match status" value="1"/>
</dbReference>
<keyword evidence="7" id="KW-0547">Nucleotide-binding</keyword>
<dbReference type="Pfam" id="PF02518">
    <property type="entry name" value="HATPase_c"/>
    <property type="match status" value="1"/>
</dbReference>
<dbReference type="OrthoDB" id="9806130at2"/>
<dbReference type="STRING" id="1747903.ASR47_1003105"/>
<dbReference type="GO" id="GO:0000155">
    <property type="term" value="F:phosphorelay sensor kinase activity"/>
    <property type="evidence" value="ECO:0007669"/>
    <property type="project" value="InterPro"/>
</dbReference>
<feature type="region of interest" description="Disordered" evidence="14">
    <location>
        <begin position="891"/>
        <end position="913"/>
    </location>
</feature>
<dbReference type="PRINTS" id="PR00344">
    <property type="entry name" value="BCTRLSENSOR"/>
</dbReference>
<evidence type="ECO:0000256" key="1">
    <source>
        <dbReference type="ARBA" id="ARBA00000085"/>
    </source>
</evidence>
<dbReference type="Gene3D" id="3.30.565.10">
    <property type="entry name" value="Histidine kinase-like ATPase, C-terminal domain"/>
    <property type="match status" value="1"/>
</dbReference>
<keyword evidence="9" id="KW-0067">ATP-binding</keyword>
<dbReference type="InterPro" id="IPR029016">
    <property type="entry name" value="GAF-like_dom_sf"/>
</dbReference>
<protein>
    <recommendedName>
        <fullName evidence="3">histidine kinase</fullName>
        <ecNumber evidence="3">2.7.13.3</ecNumber>
    </recommendedName>
</protein>
<reference evidence="17 18" key="1">
    <citation type="submission" date="2016-04" db="EMBL/GenBank/DDBJ databases">
        <title>Draft genome sequence of Janthinobacterium psychrotolerans sp. nov., isolated from freshwater sediments in Denmark.</title>
        <authorList>
            <person name="Gong X."/>
            <person name="Skrivergaard S."/>
            <person name="Korsgaard B.S."/>
            <person name="Schreiber L."/>
            <person name="Marshall I.P."/>
            <person name="Finster K."/>
            <person name="Schramm A."/>
        </authorList>
    </citation>
    <scope>NUCLEOTIDE SEQUENCE [LARGE SCALE GENOMIC DNA]</scope>
    <source>
        <strain evidence="17 18">S3-2</strain>
    </source>
</reference>
<keyword evidence="6 15" id="KW-0812">Transmembrane</keyword>
<dbReference type="Gene3D" id="3.30.450.40">
    <property type="match status" value="1"/>
</dbReference>
<evidence type="ECO:0000259" key="16">
    <source>
        <dbReference type="PROSITE" id="PS50109"/>
    </source>
</evidence>
<dbReference type="InterPro" id="IPR025201">
    <property type="entry name" value="KdpD_TM"/>
</dbReference>
<evidence type="ECO:0000256" key="4">
    <source>
        <dbReference type="ARBA" id="ARBA00022553"/>
    </source>
</evidence>
<feature type="transmembrane region" description="Helical" evidence="15">
    <location>
        <begin position="480"/>
        <end position="499"/>
    </location>
</feature>
<organism evidence="17 18">
    <name type="scientific">Janthinobacterium psychrotolerans</name>
    <dbReference type="NCBI Taxonomy" id="1747903"/>
    <lineage>
        <taxon>Bacteria</taxon>
        <taxon>Pseudomonadati</taxon>
        <taxon>Pseudomonadota</taxon>
        <taxon>Betaproteobacteria</taxon>
        <taxon>Burkholderiales</taxon>
        <taxon>Oxalobacteraceae</taxon>
        <taxon>Janthinobacterium</taxon>
    </lineage>
</organism>
<evidence type="ECO:0000256" key="13">
    <source>
        <dbReference type="ARBA" id="ARBA00057300"/>
    </source>
</evidence>
<dbReference type="Gene3D" id="3.40.50.300">
    <property type="entry name" value="P-loop containing nucleotide triphosphate hydrolases"/>
    <property type="match status" value="1"/>
</dbReference>
<dbReference type="InterPro" id="IPR003661">
    <property type="entry name" value="HisK_dim/P_dom"/>
</dbReference>
<dbReference type="InterPro" id="IPR036890">
    <property type="entry name" value="HATPase_C_sf"/>
</dbReference>
<dbReference type="PANTHER" id="PTHR45569:SF1">
    <property type="entry name" value="SENSOR PROTEIN KDPD"/>
    <property type="match status" value="1"/>
</dbReference>
<evidence type="ECO:0000256" key="12">
    <source>
        <dbReference type="ARBA" id="ARBA00023136"/>
    </source>
</evidence>
<dbReference type="FunFam" id="3.30.565.10:FF:000042">
    <property type="entry name" value="Two-component sensor histidine kinase KdpD"/>
    <property type="match status" value="1"/>
</dbReference>
<dbReference type="InterPro" id="IPR014729">
    <property type="entry name" value="Rossmann-like_a/b/a_fold"/>
</dbReference>
<comment type="caution">
    <text evidence="17">The sequence shown here is derived from an EMBL/GenBank/DDBJ whole genome shotgun (WGS) entry which is preliminary data.</text>
</comment>
<dbReference type="GO" id="GO:0005886">
    <property type="term" value="C:plasma membrane"/>
    <property type="evidence" value="ECO:0007669"/>
    <property type="project" value="TreeGrafter"/>
</dbReference>
<evidence type="ECO:0000256" key="9">
    <source>
        <dbReference type="ARBA" id="ARBA00022840"/>
    </source>
</evidence>
<dbReference type="EC" id="2.7.13.3" evidence="3"/>
<keyword evidence="5 17" id="KW-0808">Transferase</keyword>
<feature type="transmembrane region" description="Helical" evidence="15">
    <location>
        <begin position="422"/>
        <end position="444"/>
    </location>
</feature>
<comment type="subcellular location">
    <subcellularLocation>
        <location evidence="2">Membrane</location>
        <topology evidence="2">Multi-pass membrane protein</topology>
    </subcellularLocation>
</comment>
<sequence>MPSNDHRPDPDALLAQVQAQEHKATRGRLRIYFGASAGVGKTYAMLAAARKLLADGVDVLVGVVETHGRTETAAMLDGLPQLPLKSIVYRDKSLGEFDLDAALLRQPAVILIDELAHSNVAGSRHPKRWHDVEELLAAGIDVLTTVNVQHLESLNDVVGGITGVRVAETLPDTVFDRADEVVLVDIPADELLLRLKAGKVYQPQQAQRASQHFFRKGNLIALRELALRRTADRVQDDVQAYRLEKSINPVWKTGAALLACVGPHAGSEQVVRSAARLAGQLNAEWHALYVETPRLQRLPARERERILNTLKLAQDLGARTAIVAADDIAGAIVEHARGANIAKLVMGRRQGGPLARLWHAASAARIAGLAPDIDLIEVGQPALDAAPRKTVEDVRIPRPGRAWRYGLAAGASLATSLASVPLLPYIDLANIAMLSLLTVVLVAVRLGRGPAALASLLGVAIFDFAFVPPRFSFAVGDFQYVITFGVMLAVGLITGRLTAGLRFQARVATHREARARALYEFARDLSGVLQTEEIFDITRRAVERAFRARATLLLPDDDGRLQAPKDAGQLDLGIAQWAFDRAQAAGTGTDTLPGSDIFYLPLIAPMRTRGLLALLPLGAPQHSSQHRRWLLVPEQRQQLDTFAALAAIALERVHYITVAQGALVQMESERLRNSLLAALSHDLRTPLTSLVGLAESLARSSPALSSAQLDMARSLQSETVRMSALVANLLDMARIESGHVRLNLQWQAFEEVVGSSLRVSAPQLARHQLRTQLAPDLPLARYDAVLIERVLCNLLENAAKYTPSGSTITIAAGVHGQWLRVTVSDDGPGLPPGREEAIFEKFTRGERESNLPGVGLGLAICRAIVEAHGGTIAAQVPLPARGAAFVLTLPLGTPPAPPEELGSELTDTGTHHE</sequence>
<evidence type="ECO:0000256" key="5">
    <source>
        <dbReference type="ARBA" id="ARBA00022679"/>
    </source>
</evidence>
<dbReference type="PANTHER" id="PTHR45569">
    <property type="entry name" value="SENSOR PROTEIN KDPD"/>
    <property type="match status" value="1"/>
</dbReference>
<dbReference type="SMART" id="SM00388">
    <property type="entry name" value="HisKA"/>
    <property type="match status" value="1"/>
</dbReference>
<dbReference type="GO" id="GO:0005524">
    <property type="term" value="F:ATP binding"/>
    <property type="evidence" value="ECO:0007669"/>
    <property type="project" value="UniProtKB-KW"/>
</dbReference>
<dbReference type="InterPro" id="IPR004358">
    <property type="entry name" value="Sig_transdc_His_kin-like_C"/>
</dbReference>
<evidence type="ECO:0000256" key="2">
    <source>
        <dbReference type="ARBA" id="ARBA00004141"/>
    </source>
</evidence>
<keyword evidence="11" id="KW-0902">Two-component regulatory system</keyword>
<dbReference type="InterPro" id="IPR003852">
    <property type="entry name" value="Sig_transdc_His_kinase_KdpD_N"/>
</dbReference>
<keyword evidence="4" id="KW-0597">Phosphoprotein</keyword>
<evidence type="ECO:0000256" key="15">
    <source>
        <dbReference type="SAM" id="Phobius"/>
    </source>
</evidence>
<keyword evidence="10 15" id="KW-1133">Transmembrane helix</keyword>
<dbReference type="InterPro" id="IPR027417">
    <property type="entry name" value="P-loop_NTPase"/>
</dbReference>
<evidence type="ECO:0000256" key="6">
    <source>
        <dbReference type="ARBA" id="ARBA00022692"/>
    </source>
</evidence>
<dbReference type="PROSITE" id="PS50109">
    <property type="entry name" value="HIS_KIN"/>
    <property type="match status" value="1"/>
</dbReference>
<dbReference type="InterPro" id="IPR038318">
    <property type="entry name" value="KdpD_sf"/>
</dbReference>
<feature type="transmembrane region" description="Helical" evidence="15">
    <location>
        <begin position="451"/>
        <end position="468"/>
    </location>
</feature>
<dbReference type="Pfam" id="PF13492">
    <property type="entry name" value="GAF_3"/>
    <property type="match status" value="1"/>
</dbReference>
<dbReference type="Pfam" id="PF00512">
    <property type="entry name" value="HisKA"/>
    <property type="match status" value="1"/>
</dbReference>
<keyword evidence="18" id="KW-1185">Reference proteome</keyword>
<dbReference type="SUPFAM" id="SSF55874">
    <property type="entry name" value="ATPase domain of HSP90 chaperone/DNA topoisomerase II/histidine kinase"/>
    <property type="match status" value="1"/>
</dbReference>
<dbReference type="SUPFAM" id="SSF52540">
    <property type="entry name" value="P-loop containing nucleoside triphosphate hydrolases"/>
    <property type="match status" value="1"/>
</dbReference>
<evidence type="ECO:0000256" key="7">
    <source>
        <dbReference type="ARBA" id="ARBA00022741"/>
    </source>
</evidence>
<dbReference type="Gene3D" id="1.10.287.130">
    <property type="match status" value="1"/>
</dbReference>
<dbReference type="InterPro" id="IPR003018">
    <property type="entry name" value="GAF"/>
</dbReference>
<dbReference type="InterPro" id="IPR005467">
    <property type="entry name" value="His_kinase_dom"/>
</dbReference>
<gene>
    <name evidence="17" type="ORF">ASR47_1003105</name>
</gene>
<dbReference type="Gene3D" id="1.20.120.620">
    <property type="entry name" value="Backbone structure of the membrane domain of e. Coli histidine kinase receptor kdpd"/>
    <property type="match status" value="1"/>
</dbReference>
<dbReference type="CDD" id="cd01987">
    <property type="entry name" value="USP_KdpD-like"/>
    <property type="match status" value="1"/>
</dbReference>
<evidence type="ECO:0000256" key="14">
    <source>
        <dbReference type="SAM" id="MobiDB-lite"/>
    </source>
</evidence>